<reference evidence="1 2" key="1">
    <citation type="submission" date="2018-09" db="EMBL/GenBank/DDBJ databases">
        <title>Evolutionary history of phycoerythrin pigmentation in the water bloom-forming cyanobacterium Microcystis aeruginosa.</title>
        <authorList>
            <person name="Tanabe Y."/>
            <person name="Tanabe Y."/>
            <person name="Yamaguchi H."/>
        </authorList>
    </citation>
    <scope>NUCLEOTIDE SEQUENCE [LARGE SCALE GENOMIC DNA]</scope>
    <source>
        <strain evidence="1 2">NIES-2521</strain>
    </source>
</reference>
<proteinExistence type="predicted"/>
<evidence type="ECO:0000313" key="1">
    <source>
        <dbReference type="EMBL" id="GCA80551.1"/>
    </source>
</evidence>
<dbReference type="EMBL" id="BHVQ01000031">
    <property type="protein sequence ID" value="GCA80551.1"/>
    <property type="molecule type" value="Genomic_DNA"/>
</dbReference>
<gene>
    <name evidence="1" type="ORF">MiTs_02560</name>
</gene>
<name>A0A5A5S518_MICAE</name>
<accession>A0A5A5S518</accession>
<organism evidence="1 2">
    <name type="scientific">Microcystis aeruginosa NIES-2521</name>
    <dbReference type="NCBI Taxonomy" id="2303983"/>
    <lineage>
        <taxon>Bacteria</taxon>
        <taxon>Bacillati</taxon>
        <taxon>Cyanobacteriota</taxon>
        <taxon>Cyanophyceae</taxon>
        <taxon>Oscillatoriophycideae</taxon>
        <taxon>Chroococcales</taxon>
        <taxon>Microcystaceae</taxon>
        <taxon>Microcystis</taxon>
    </lineage>
</organism>
<dbReference type="AlphaFoldDB" id="A0A5A5S518"/>
<sequence length="55" mass="6049">MIKNIIILILLALGGVFYHLNSVNQRALECVAYVHEGVDLTGRGKNNCTNPELIP</sequence>
<evidence type="ECO:0000313" key="2">
    <source>
        <dbReference type="Proteomes" id="UP000324689"/>
    </source>
</evidence>
<protein>
    <submittedName>
        <fullName evidence="1">Uncharacterized protein</fullName>
    </submittedName>
</protein>
<comment type="caution">
    <text evidence="1">The sequence shown here is derived from an EMBL/GenBank/DDBJ whole genome shotgun (WGS) entry which is preliminary data.</text>
</comment>
<dbReference type="Proteomes" id="UP000324689">
    <property type="component" value="Unassembled WGS sequence"/>
</dbReference>